<comment type="caution">
    <text evidence="1">The sequence shown here is derived from an EMBL/GenBank/DDBJ whole genome shotgun (WGS) entry which is preliminary data.</text>
</comment>
<sequence length="87" mass="10417">MSIELKNEIRQQACDSLQRYCADHFEEPIGNLKAQHLLDFILQEIGPSIYNRAVQDVQAHLLTRVQELDFDIHEEEFSYWTQQKKRR</sequence>
<dbReference type="EMBL" id="JACOFZ010000001">
    <property type="protein sequence ID" value="MBC3880584.1"/>
    <property type="molecule type" value="Genomic_DNA"/>
</dbReference>
<evidence type="ECO:0000313" key="1">
    <source>
        <dbReference type="EMBL" id="MBC3880584.1"/>
    </source>
</evidence>
<dbReference type="RefSeq" id="WP_186914918.1">
    <property type="nucleotide sequence ID" value="NZ_JACOFZ010000001.1"/>
</dbReference>
<reference evidence="1" key="1">
    <citation type="submission" date="2020-08" db="EMBL/GenBank/DDBJ databases">
        <title>Novel species isolated from subtropical streams in China.</title>
        <authorList>
            <person name="Lu H."/>
        </authorList>
    </citation>
    <scope>NUCLEOTIDE SEQUENCE</scope>
    <source>
        <strain evidence="1">LX22W</strain>
    </source>
</reference>
<dbReference type="Pfam" id="PF09932">
    <property type="entry name" value="DUF2164"/>
    <property type="match status" value="1"/>
</dbReference>
<protein>
    <submittedName>
        <fullName evidence="1">DUF2164 domain-containing protein</fullName>
    </submittedName>
</protein>
<dbReference type="InterPro" id="IPR018680">
    <property type="entry name" value="DUF2164"/>
</dbReference>
<evidence type="ECO:0000313" key="2">
    <source>
        <dbReference type="Proteomes" id="UP000627446"/>
    </source>
</evidence>
<dbReference type="Proteomes" id="UP000627446">
    <property type="component" value="Unassembled WGS sequence"/>
</dbReference>
<gene>
    <name evidence="1" type="ORF">H8K36_04310</name>
</gene>
<organism evidence="1 2">
    <name type="scientific">Undibacterium nitidum</name>
    <dbReference type="NCBI Taxonomy" id="2762298"/>
    <lineage>
        <taxon>Bacteria</taxon>
        <taxon>Pseudomonadati</taxon>
        <taxon>Pseudomonadota</taxon>
        <taxon>Betaproteobacteria</taxon>
        <taxon>Burkholderiales</taxon>
        <taxon>Oxalobacteraceae</taxon>
        <taxon>Undibacterium</taxon>
    </lineage>
</organism>
<keyword evidence="2" id="KW-1185">Reference proteome</keyword>
<accession>A0A923HSZ0</accession>
<dbReference type="AlphaFoldDB" id="A0A923HSZ0"/>
<name>A0A923HSZ0_9BURK</name>
<proteinExistence type="predicted"/>